<comment type="caution">
    <text evidence="1">The sequence shown here is derived from an EMBL/GenBank/DDBJ whole genome shotgun (WGS) entry which is preliminary data.</text>
</comment>
<keyword evidence="2" id="KW-1185">Reference proteome</keyword>
<dbReference type="AlphaFoldDB" id="A0A6S7I002"/>
<protein>
    <submittedName>
        <fullName evidence="1">Uncharacterized protein</fullName>
    </submittedName>
</protein>
<evidence type="ECO:0000313" key="1">
    <source>
        <dbReference type="EMBL" id="CAB4010337.1"/>
    </source>
</evidence>
<dbReference type="EMBL" id="CACRXK020006754">
    <property type="protein sequence ID" value="CAB4010337.1"/>
    <property type="molecule type" value="Genomic_DNA"/>
</dbReference>
<gene>
    <name evidence="1" type="ORF">PACLA_8A079367</name>
</gene>
<proteinExistence type="predicted"/>
<name>A0A6S7I002_PARCT</name>
<sequence>MRTWIIELCKHKFSQFPKSKPFRRLNRQGGRPATEKLATYILNLVKFCSSGEVTSEINDIFPKPPSQGVQSFLNVMAENADEFQNLINPKCGQDERERFSSLLDKLDENYYQLKDDFDQAMISMKQEITDLKKNISAIKKSKFRL</sequence>
<accession>A0A6S7I002</accession>
<dbReference type="Proteomes" id="UP001152795">
    <property type="component" value="Unassembled WGS sequence"/>
</dbReference>
<evidence type="ECO:0000313" key="2">
    <source>
        <dbReference type="Proteomes" id="UP001152795"/>
    </source>
</evidence>
<organism evidence="1 2">
    <name type="scientific">Paramuricea clavata</name>
    <name type="common">Red gorgonian</name>
    <name type="synonym">Violescent sea-whip</name>
    <dbReference type="NCBI Taxonomy" id="317549"/>
    <lineage>
        <taxon>Eukaryota</taxon>
        <taxon>Metazoa</taxon>
        <taxon>Cnidaria</taxon>
        <taxon>Anthozoa</taxon>
        <taxon>Octocorallia</taxon>
        <taxon>Malacalcyonacea</taxon>
        <taxon>Plexauridae</taxon>
        <taxon>Paramuricea</taxon>
    </lineage>
</organism>
<reference evidence="1" key="1">
    <citation type="submission" date="2020-04" db="EMBL/GenBank/DDBJ databases">
        <authorList>
            <person name="Alioto T."/>
            <person name="Alioto T."/>
            <person name="Gomez Garrido J."/>
        </authorList>
    </citation>
    <scope>NUCLEOTIDE SEQUENCE</scope>
    <source>
        <strain evidence="1">A484AB</strain>
    </source>
</reference>